<feature type="domain" description="D-serine dehydratase-like" evidence="3">
    <location>
        <begin position="313"/>
        <end position="410"/>
    </location>
</feature>
<dbReference type="SUPFAM" id="SSF51419">
    <property type="entry name" value="PLP-binding barrel"/>
    <property type="match status" value="1"/>
</dbReference>
<protein>
    <submittedName>
        <fullName evidence="4">Alanine racemase</fullName>
        <ecNumber evidence="4">5.1.1.1</ecNumber>
    </submittedName>
</protein>
<dbReference type="Pfam" id="PF01168">
    <property type="entry name" value="Ala_racemase_N"/>
    <property type="match status" value="1"/>
</dbReference>
<keyword evidence="5" id="KW-1185">Reference proteome</keyword>
<dbReference type="InterPro" id="IPR026956">
    <property type="entry name" value="D-ser_dehydrat-like_dom"/>
</dbReference>
<evidence type="ECO:0000256" key="1">
    <source>
        <dbReference type="ARBA" id="ARBA00005323"/>
    </source>
</evidence>
<keyword evidence="4" id="KW-0413">Isomerase</keyword>
<accession>A0ABW5DPX1</accession>
<dbReference type="EMBL" id="JBHUIP010000004">
    <property type="protein sequence ID" value="MFD2262509.1"/>
    <property type="molecule type" value="Genomic_DNA"/>
</dbReference>
<dbReference type="RefSeq" id="WP_379875469.1">
    <property type="nucleotide sequence ID" value="NZ_JBHUIP010000004.1"/>
</dbReference>
<dbReference type="Pfam" id="PF14031">
    <property type="entry name" value="D-ser_dehydrat"/>
    <property type="match status" value="1"/>
</dbReference>
<dbReference type="PANTHER" id="PTHR28004:SF8">
    <property type="entry name" value="D-SERINE DEAMINASE"/>
    <property type="match status" value="1"/>
</dbReference>
<comment type="similarity">
    <text evidence="1">Belongs to the DSD1 family.</text>
</comment>
<keyword evidence="2" id="KW-0456">Lyase</keyword>
<dbReference type="Gene3D" id="2.40.37.20">
    <property type="entry name" value="D-serine dehydratase-like domain"/>
    <property type="match status" value="1"/>
</dbReference>
<evidence type="ECO:0000256" key="2">
    <source>
        <dbReference type="ARBA" id="ARBA00023239"/>
    </source>
</evidence>
<evidence type="ECO:0000313" key="5">
    <source>
        <dbReference type="Proteomes" id="UP001597295"/>
    </source>
</evidence>
<dbReference type="InterPro" id="IPR042208">
    <property type="entry name" value="D-ser_dehydrat-like_sf"/>
</dbReference>
<dbReference type="Gene3D" id="3.20.20.10">
    <property type="entry name" value="Alanine racemase"/>
    <property type="match status" value="1"/>
</dbReference>
<dbReference type="GO" id="GO:0008784">
    <property type="term" value="F:alanine racemase activity"/>
    <property type="evidence" value="ECO:0007669"/>
    <property type="project" value="UniProtKB-EC"/>
</dbReference>
<dbReference type="Proteomes" id="UP001597295">
    <property type="component" value="Unassembled WGS sequence"/>
</dbReference>
<proteinExistence type="inferred from homology"/>
<dbReference type="PANTHER" id="PTHR28004">
    <property type="entry name" value="ZGC:162816-RELATED"/>
    <property type="match status" value="1"/>
</dbReference>
<reference evidence="5" key="1">
    <citation type="journal article" date="2019" name="Int. J. Syst. Evol. Microbiol.">
        <title>The Global Catalogue of Microorganisms (GCM) 10K type strain sequencing project: providing services to taxonomists for standard genome sequencing and annotation.</title>
        <authorList>
            <consortium name="The Broad Institute Genomics Platform"/>
            <consortium name="The Broad Institute Genome Sequencing Center for Infectious Disease"/>
            <person name="Wu L."/>
            <person name="Ma J."/>
        </authorList>
    </citation>
    <scope>NUCLEOTIDE SEQUENCE [LARGE SCALE GENOMIC DNA]</scope>
    <source>
        <strain evidence="5">CGMCC 1.19062</strain>
    </source>
</reference>
<comment type="caution">
    <text evidence="4">The sequence shown here is derived from an EMBL/GenBank/DDBJ whole genome shotgun (WGS) entry which is preliminary data.</text>
</comment>
<dbReference type="InterPro" id="IPR051466">
    <property type="entry name" value="D-amino_acid_metab_enzyme"/>
</dbReference>
<sequence length="423" mass="45413">MTALPTPADWPALAPIFAENLRYQKGIPFDADVTPADIATRGWSLRDGSTPCPAAVLRAEALSHNLTWMAEFCRLNNVQLAPHGKTTMAPQLFAAQQLSGAWGLTVATPLQAVTAHRFGIKKLLIANQIGDKIGVQALADILARDADAEIMVLADSVDGVALLSGARKRPIGVLVEVGYQGGRTGCRTDAEALAVARAAAKADGLFLAGVECYEGMLSDTAAVEDLLGRMVSLAETAAAEKLFPGKIVISAGGSTYFDLVARTMGKAHLPEVLPILRSGCYVTQDSGTYEKAFADLIRRGAVKLPDGPGLQQALEVWANLQSRPEPELAFLTGGKRDLSHDDHLPRPLRWWNGKQLQDMPQNAKIKGLNDQHGHLVIPADWPGKVGDRVILGISHPCTTFDKWPVLLVVDKEDKVVGAVRTFF</sequence>
<dbReference type="EC" id="5.1.1.1" evidence="4"/>
<gene>
    <name evidence="4" type="ORF">ACFSM5_06380</name>
</gene>
<name>A0ABW5DPX1_9PROT</name>
<dbReference type="InterPro" id="IPR029066">
    <property type="entry name" value="PLP-binding_barrel"/>
</dbReference>
<organism evidence="4 5">
    <name type="scientific">Lacibacterium aquatile</name>
    <dbReference type="NCBI Taxonomy" id="1168082"/>
    <lineage>
        <taxon>Bacteria</taxon>
        <taxon>Pseudomonadati</taxon>
        <taxon>Pseudomonadota</taxon>
        <taxon>Alphaproteobacteria</taxon>
        <taxon>Rhodospirillales</taxon>
        <taxon>Rhodospirillaceae</taxon>
    </lineage>
</organism>
<dbReference type="InterPro" id="IPR001608">
    <property type="entry name" value="Ala_racemase_N"/>
</dbReference>
<dbReference type="SMART" id="SM01119">
    <property type="entry name" value="D-ser_dehydrat"/>
    <property type="match status" value="1"/>
</dbReference>
<evidence type="ECO:0000313" key="4">
    <source>
        <dbReference type="EMBL" id="MFD2262509.1"/>
    </source>
</evidence>
<evidence type="ECO:0000259" key="3">
    <source>
        <dbReference type="SMART" id="SM01119"/>
    </source>
</evidence>